<proteinExistence type="predicted"/>
<feature type="compositionally biased region" description="Low complexity" evidence="1">
    <location>
        <begin position="310"/>
        <end position="336"/>
    </location>
</feature>
<keyword evidence="3" id="KW-0732">Signal</keyword>
<feature type="signal peptide" evidence="3">
    <location>
        <begin position="1"/>
        <end position="24"/>
    </location>
</feature>
<evidence type="ECO:0000313" key="5">
    <source>
        <dbReference type="RefSeq" id="XP_022106711.1"/>
    </source>
</evidence>
<dbReference type="RefSeq" id="XP_022106711.1">
    <property type="nucleotide sequence ID" value="XM_022251019.1"/>
</dbReference>
<name>A0A8B7ZTA9_ACAPL</name>
<sequence length="361" mass="38606">MEEVAAFGITFCIVLLNLPSLSEAREFCSVGGYWCDTGHCCGNGDCCTYYYELWWFWLVWFLIVFIIGFCVWQRKRFHPWRGNSSHRTCSIQDFLRGFNFDNITPVPPCKLPSYSEIGDTVGYDTPPPPYTYYYIQAATTGFGNTNNADCDTCGNSSGLSALTPRLTEVAIETAGVDGGESRLETPDSSEAPPSYAQIMETSREREMRVRAVAEALTQTLTPSRTPAATPSATPAVSTPVTPAIATPRPTPAATPAATPRPTPVATPAVTPAVSRSPKSFSPAGSPKRLSPATSPLRQCNEHGGGSRSGTVTPTPATTPVATPSHLASSGNSSASDRAVTSTIVDLQISDKGSLNYVTRLT</sequence>
<dbReference type="PANTHER" id="PTHR16209">
    <property type="entry name" value="VESICULAR, OVEREXPRESSED IN CANCER, PROSURVIVAL PROTEIN 1"/>
    <property type="match status" value="1"/>
</dbReference>
<dbReference type="InterPro" id="IPR021684">
    <property type="entry name" value="WBP1-like"/>
</dbReference>
<keyword evidence="2" id="KW-1133">Transmembrane helix</keyword>
<evidence type="ECO:0000256" key="1">
    <source>
        <dbReference type="SAM" id="MobiDB-lite"/>
    </source>
</evidence>
<reference evidence="5" key="1">
    <citation type="submission" date="2025-08" db="UniProtKB">
        <authorList>
            <consortium name="RefSeq"/>
        </authorList>
    </citation>
    <scope>IDENTIFICATION</scope>
</reference>
<accession>A0A8B7ZTA9</accession>
<dbReference type="Proteomes" id="UP000694845">
    <property type="component" value="Unplaced"/>
</dbReference>
<protein>
    <submittedName>
        <fullName evidence="5">Uncharacterized protein LOC110987885</fullName>
    </submittedName>
</protein>
<dbReference type="GeneID" id="110987885"/>
<feature type="region of interest" description="Disordered" evidence="1">
    <location>
        <begin position="216"/>
        <end position="336"/>
    </location>
</feature>
<dbReference type="OMA" id="SHRTCSI"/>
<dbReference type="KEGG" id="aplc:110987885"/>
<evidence type="ECO:0000256" key="3">
    <source>
        <dbReference type="SAM" id="SignalP"/>
    </source>
</evidence>
<dbReference type="OrthoDB" id="10070083at2759"/>
<dbReference type="Pfam" id="PF11669">
    <property type="entry name" value="WBP-1"/>
    <property type="match status" value="1"/>
</dbReference>
<organism evidence="4 5">
    <name type="scientific">Acanthaster planci</name>
    <name type="common">Crown-of-thorns starfish</name>
    <dbReference type="NCBI Taxonomy" id="133434"/>
    <lineage>
        <taxon>Eukaryota</taxon>
        <taxon>Metazoa</taxon>
        <taxon>Echinodermata</taxon>
        <taxon>Eleutherozoa</taxon>
        <taxon>Asterozoa</taxon>
        <taxon>Asteroidea</taxon>
        <taxon>Valvatacea</taxon>
        <taxon>Valvatida</taxon>
        <taxon>Acanthasteridae</taxon>
        <taxon>Acanthaster</taxon>
    </lineage>
</organism>
<keyword evidence="4" id="KW-1185">Reference proteome</keyword>
<feature type="compositionally biased region" description="Pro residues" evidence="1">
    <location>
        <begin position="248"/>
        <end position="264"/>
    </location>
</feature>
<feature type="compositionally biased region" description="Low complexity" evidence="1">
    <location>
        <begin position="216"/>
        <end position="247"/>
    </location>
</feature>
<keyword evidence="2" id="KW-0812">Transmembrane</keyword>
<feature type="region of interest" description="Disordered" evidence="1">
    <location>
        <begin position="175"/>
        <end position="194"/>
    </location>
</feature>
<evidence type="ECO:0000313" key="4">
    <source>
        <dbReference type="Proteomes" id="UP000694845"/>
    </source>
</evidence>
<keyword evidence="2" id="KW-0472">Membrane</keyword>
<gene>
    <name evidence="5" type="primary">LOC110987885</name>
</gene>
<feature type="transmembrane region" description="Helical" evidence="2">
    <location>
        <begin position="54"/>
        <end position="72"/>
    </location>
</feature>
<feature type="chain" id="PRO_5034131823" evidence="3">
    <location>
        <begin position="25"/>
        <end position="361"/>
    </location>
</feature>
<dbReference type="AlphaFoldDB" id="A0A8B7ZTA9"/>
<evidence type="ECO:0000256" key="2">
    <source>
        <dbReference type="SAM" id="Phobius"/>
    </source>
</evidence>
<dbReference type="InterPro" id="IPR051994">
    <property type="entry name" value="WW_domain-binding"/>
</dbReference>
<dbReference type="PANTHER" id="PTHR16209:SF6">
    <property type="entry name" value="VESICULAR, OVEREXPRESSED IN CANCER, PROSURVIVAL PROTEIN 1"/>
    <property type="match status" value="1"/>
</dbReference>